<proteinExistence type="predicted"/>
<evidence type="ECO:0000313" key="2">
    <source>
        <dbReference type="Proteomes" id="UP000054630"/>
    </source>
</evidence>
<protein>
    <submittedName>
        <fullName evidence="1">Uncharacterized protein</fullName>
    </submittedName>
</protein>
<accession>A0A0V0RZY9</accession>
<dbReference type="AlphaFoldDB" id="A0A0V0RZY9"/>
<gene>
    <name evidence="1" type="ORF">T07_7003</name>
</gene>
<sequence length="69" mass="8139">MSFEEQMSELCLHFSYFEILNSSSFLLPLTIAKFLYPKARNLLNSTWQWKRPFVRIPLVVDVTICAILQ</sequence>
<dbReference type="EMBL" id="JYDL01000052">
    <property type="protein sequence ID" value="KRX20070.1"/>
    <property type="molecule type" value="Genomic_DNA"/>
</dbReference>
<evidence type="ECO:0000313" key="1">
    <source>
        <dbReference type="EMBL" id="KRX20070.1"/>
    </source>
</evidence>
<name>A0A0V0RZY9_9BILA</name>
<comment type="caution">
    <text evidence="1">The sequence shown here is derived from an EMBL/GenBank/DDBJ whole genome shotgun (WGS) entry which is preliminary data.</text>
</comment>
<dbReference type="Proteomes" id="UP000054630">
    <property type="component" value="Unassembled WGS sequence"/>
</dbReference>
<keyword evidence="2" id="KW-1185">Reference proteome</keyword>
<reference evidence="1 2" key="1">
    <citation type="submission" date="2015-01" db="EMBL/GenBank/DDBJ databases">
        <title>Evolution of Trichinella species and genotypes.</title>
        <authorList>
            <person name="Korhonen P.K."/>
            <person name="Edoardo P."/>
            <person name="Giuseppe L.R."/>
            <person name="Gasser R.B."/>
        </authorList>
    </citation>
    <scope>NUCLEOTIDE SEQUENCE [LARGE SCALE GENOMIC DNA]</scope>
    <source>
        <strain evidence="1">ISS37</strain>
    </source>
</reference>
<organism evidence="1 2">
    <name type="scientific">Trichinella nelsoni</name>
    <dbReference type="NCBI Taxonomy" id="6336"/>
    <lineage>
        <taxon>Eukaryota</taxon>
        <taxon>Metazoa</taxon>
        <taxon>Ecdysozoa</taxon>
        <taxon>Nematoda</taxon>
        <taxon>Enoplea</taxon>
        <taxon>Dorylaimia</taxon>
        <taxon>Trichinellida</taxon>
        <taxon>Trichinellidae</taxon>
        <taxon>Trichinella</taxon>
    </lineage>
</organism>